<evidence type="ECO:0000313" key="11">
    <source>
        <dbReference type="Proteomes" id="UP000030689"/>
    </source>
</evidence>
<keyword evidence="7" id="KW-0539">Nucleus</keyword>
<protein>
    <recommendedName>
        <fullName evidence="9">Pinin/SDK/MemA protein domain-containing protein</fullName>
    </recommendedName>
</protein>
<dbReference type="GO" id="GO:0008380">
    <property type="term" value="P:RNA splicing"/>
    <property type="evidence" value="ECO:0007669"/>
    <property type="project" value="UniProtKB-KW"/>
</dbReference>
<dbReference type="InterPro" id="IPR039853">
    <property type="entry name" value="Pinin"/>
</dbReference>
<keyword evidence="3" id="KW-0507">mRNA processing</keyword>
<comment type="subcellular location">
    <subcellularLocation>
        <location evidence="1">Nucleus</location>
    </subcellularLocation>
</comment>
<feature type="compositionally biased region" description="Basic and acidic residues" evidence="8">
    <location>
        <begin position="146"/>
        <end position="155"/>
    </location>
</feature>
<evidence type="ECO:0000256" key="4">
    <source>
        <dbReference type="ARBA" id="ARBA00023015"/>
    </source>
</evidence>
<dbReference type="AlphaFoldDB" id="V4KVC7"/>
<keyword evidence="4" id="KW-0805">Transcription regulation</keyword>
<comment type="similarity">
    <text evidence="2">Belongs to the pinin family.</text>
</comment>
<sequence>MGDNTAMEKTADELRHEIDELHRQQREITERLRDPRGLRRGGLSGAAPRNLARRGFLRPANRNDVEDEPPAKRRLSSAVVKVEGEDVSRDEEMPVDGGNETQVSTETSDQSDKKLYGQHRGNWSHRDAEQRGTKKGYESFALPEPTPRELPKNEDPSLVNRNKRMLGNLLGTLERFRKEDKQLSGTDAYARRSAALQRAEQKAREDSERLRLQERENLTEKRKRDLTLRARVAAKAEQKKLELLFLQWSEHQKKLSNFIRTKAEPRIYYALAKPLEDDTTEVEQQKEQTFLEWKAARRQEVSEYQKEIEEKYLGNVEKELERWQNARKARKGNNNEAMNLQETMDKELETHRMEHGPKKRKIPGGGDEEEEEEEEVEDMNGGEDEIIMDDLLEEGGDGNSKEVATETAEAVEGDSKHEVVES</sequence>
<dbReference type="KEGG" id="eus:EUTSA_v10007720mg"/>
<dbReference type="PANTHER" id="PTHR12707">
    <property type="entry name" value="PINN"/>
    <property type="match status" value="1"/>
</dbReference>
<gene>
    <name evidence="10" type="ORF">EUTSA_v10007720mg</name>
</gene>
<evidence type="ECO:0000256" key="8">
    <source>
        <dbReference type="SAM" id="MobiDB-lite"/>
    </source>
</evidence>
<reference evidence="10 11" key="1">
    <citation type="journal article" date="2013" name="Front. Plant Sci.">
        <title>The Reference Genome of the Halophytic Plant Eutrema salsugineum.</title>
        <authorList>
            <person name="Yang R."/>
            <person name="Jarvis D.E."/>
            <person name="Chen H."/>
            <person name="Beilstein M.A."/>
            <person name="Grimwood J."/>
            <person name="Jenkins J."/>
            <person name="Shu S."/>
            <person name="Prochnik S."/>
            <person name="Xin M."/>
            <person name="Ma C."/>
            <person name="Schmutz J."/>
            <person name="Wing R.A."/>
            <person name="Mitchell-Olds T."/>
            <person name="Schumaker K.S."/>
            <person name="Wang X."/>
        </authorList>
    </citation>
    <scope>NUCLEOTIDE SEQUENCE [LARGE SCALE GENOMIC DNA]</scope>
</reference>
<keyword evidence="11" id="KW-1185">Reference proteome</keyword>
<dbReference type="Gramene" id="ESQ35289">
    <property type="protein sequence ID" value="ESQ35289"/>
    <property type="gene ID" value="EUTSA_v10007720mg"/>
</dbReference>
<dbReference type="eggNOG" id="KOG3756">
    <property type="taxonomic scope" value="Eukaryota"/>
</dbReference>
<dbReference type="STRING" id="72664.V4KVC7"/>
<feature type="compositionally biased region" description="Polar residues" evidence="8">
    <location>
        <begin position="99"/>
        <end position="108"/>
    </location>
</feature>
<dbReference type="GO" id="GO:0003729">
    <property type="term" value="F:mRNA binding"/>
    <property type="evidence" value="ECO:0007669"/>
    <property type="project" value="EnsemblPlants"/>
</dbReference>
<dbReference type="PANTHER" id="PTHR12707:SF0">
    <property type="entry name" value="PININ"/>
    <property type="match status" value="1"/>
</dbReference>
<dbReference type="GO" id="GO:0006397">
    <property type="term" value="P:mRNA processing"/>
    <property type="evidence" value="ECO:0007669"/>
    <property type="project" value="UniProtKB-KW"/>
</dbReference>
<feature type="compositionally biased region" description="Acidic residues" evidence="8">
    <location>
        <begin position="366"/>
        <end position="396"/>
    </location>
</feature>
<dbReference type="GO" id="GO:0071013">
    <property type="term" value="C:catalytic step 2 spliceosome"/>
    <property type="evidence" value="ECO:0007669"/>
    <property type="project" value="TreeGrafter"/>
</dbReference>
<evidence type="ECO:0000256" key="2">
    <source>
        <dbReference type="ARBA" id="ARBA00010386"/>
    </source>
</evidence>
<keyword evidence="6" id="KW-0508">mRNA splicing</keyword>
<evidence type="ECO:0000256" key="1">
    <source>
        <dbReference type="ARBA" id="ARBA00004123"/>
    </source>
</evidence>
<dbReference type="OrthoDB" id="330772at2759"/>
<accession>V4KVC7</accession>
<dbReference type="Pfam" id="PF04696">
    <property type="entry name" value="Pinin_SDK_memA"/>
    <property type="match status" value="1"/>
</dbReference>
<feature type="compositionally biased region" description="Basic and acidic residues" evidence="8">
    <location>
        <begin position="124"/>
        <end position="137"/>
    </location>
</feature>
<feature type="compositionally biased region" description="Basic and acidic residues" evidence="8">
    <location>
        <begin position="82"/>
        <end position="92"/>
    </location>
</feature>
<proteinExistence type="inferred from homology"/>
<organism evidence="10 11">
    <name type="scientific">Eutrema salsugineum</name>
    <name type="common">Saltwater cress</name>
    <name type="synonym">Sisymbrium salsugineum</name>
    <dbReference type="NCBI Taxonomy" id="72664"/>
    <lineage>
        <taxon>Eukaryota</taxon>
        <taxon>Viridiplantae</taxon>
        <taxon>Streptophyta</taxon>
        <taxon>Embryophyta</taxon>
        <taxon>Tracheophyta</taxon>
        <taxon>Spermatophyta</taxon>
        <taxon>Magnoliopsida</taxon>
        <taxon>eudicotyledons</taxon>
        <taxon>Gunneridae</taxon>
        <taxon>Pentapetalae</taxon>
        <taxon>rosids</taxon>
        <taxon>malvids</taxon>
        <taxon>Brassicales</taxon>
        <taxon>Brassicaceae</taxon>
        <taxon>Eutremeae</taxon>
        <taxon>Eutrema</taxon>
    </lineage>
</organism>
<evidence type="ECO:0000256" key="6">
    <source>
        <dbReference type="ARBA" id="ARBA00023187"/>
    </source>
</evidence>
<dbReference type="OMA" id="WKANRRQ"/>
<name>V4KVC7_EUTSA</name>
<evidence type="ECO:0000256" key="5">
    <source>
        <dbReference type="ARBA" id="ARBA00023163"/>
    </source>
</evidence>
<feature type="compositionally biased region" description="Basic and acidic residues" evidence="8">
    <location>
        <begin position="413"/>
        <end position="422"/>
    </location>
</feature>
<dbReference type="EMBL" id="KI517683">
    <property type="protein sequence ID" value="ESQ35289.1"/>
    <property type="molecule type" value="Genomic_DNA"/>
</dbReference>
<evidence type="ECO:0000259" key="9">
    <source>
        <dbReference type="Pfam" id="PF04696"/>
    </source>
</evidence>
<evidence type="ECO:0000256" key="7">
    <source>
        <dbReference type="ARBA" id="ARBA00023242"/>
    </source>
</evidence>
<dbReference type="Proteomes" id="UP000030689">
    <property type="component" value="Unassembled WGS sequence"/>
</dbReference>
<feature type="region of interest" description="Disordered" evidence="8">
    <location>
        <begin position="1"/>
        <end position="159"/>
    </location>
</feature>
<feature type="region of interest" description="Disordered" evidence="8">
    <location>
        <begin position="349"/>
        <end position="422"/>
    </location>
</feature>
<feature type="compositionally biased region" description="Basic and acidic residues" evidence="8">
    <location>
        <begin position="9"/>
        <end position="37"/>
    </location>
</feature>
<evidence type="ECO:0000313" key="10">
    <source>
        <dbReference type="EMBL" id="ESQ35289.1"/>
    </source>
</evidence>
<keyword evidence="5" id="KW-0804">Transcription</keyword>
<feature type="domain" description="Pinin/SDK/MemA protein" evidence="9">
    <location>
        <begin position="159"/>
        <end position="287"/>
    </location>
</feature>
<evidence type="ECO:0000256" key="3">
    <source>
        <dbReference type="ARBA" id="ARBA00022664"/>
    </source>
</evidence>
<dbReference type="InterPro" id="IPR006786">
    <property type="entry name" value="Pinin_SDK_MemA"/>
</dbReference>